<dbReference type="EMBL" id="BARW01012702">
    <property type="protein sequence ID" value="GAI73165.1"/>
    <property type="molecule type" value="Genomic_DNA"/>
</dbReference>
<comment type="caution">
    <text evidence="1">The sequence shown here is derived from an EMBL/GenBank/DDBJ whole genome shotgun (WGS) entry which is preliminary data.</text>
</comment>
<name>X1SCL8_9ZZZZ</name>
<protein>
    <submittedName>
        <fullName evidence="1">Uncharacterized protein</fullName>
    </submittedName>
</protein>
<feature type="non-terminal residue" evidence="1">
    <location>
        <position position="1"/>
    </location>
</feature>
<dbReference type="AlphaFoldDB" id="X1SCL8"/>
<accession>X1SCL8</accession>
<gene>
    <name evidence="1" type="ORF">S12H4_23766</name>
</gene>
<reference evidence="1" key="1">
    <citation type="journal article" date="2014" name="Front. Microbiol.">
        <title>High frequency of phylogenetically diverse reductive dehalogenase-homologous genes in deep subseafloor sedimentary metagenomes.</title>
        <authorList>
            <person name="Kawai M."/>
            <person name="Futagami T."/>
            <person name="Toyoda A."/>
            <person name="Takaki Y."/>
            <person name="Nishi S."/>
            <person name="Hori S."/>
            <person name="Arai W."/>
            <person name="Tsubouchi T."/>
            <person name="Morono Y."/>
            <person name="Uchiyama I."/>
            <person name="Ito T."/>
            <person name="Fujiyama A."/>
            <person name="Inagaki F."/>
            <person name="Takami H."/>
        </authorList>
    </citation>
    <scope>NUCLEOTIDE SEQUENCE</scope>
    <source>
        <strain evidence="1">Expedition CK06-06</strain>
    </source>
</reference>
<sequence>WGVRMGLKSRPALDLMVYDGLWDPFYDRHMAIHGSEVGDEFGFSREE</sequence>
<proteinExistence type="predicted"/>
<evidence type="ECO:0000313" key="1">
    <source>
        <dbReference type="EMBL" id="GAI73165.1"/>
    </source>
</evidence>
<organism evidence="1">
    <name type="scientific">marine sediment metagenome</name>
    <dbReference type="NCBI Taxonomy" id="412755"/>
    <lineage>
        <taxon>unclassified sequences</taxon>
        <taxon>metagenomes</taxon>
        <taxon>ecological metagenomes</taxon>
    </lineage>
</organism>